<reference evidence="4 5" key="1">
    <citation type="submission" date="2019-01" db="EMBL/GenBank/DDBJ databases">
        <title>Genome sequencing of strain FW100M-2.</title>
        <authorList>
            <person name="Heo J."/>
            <person name="Kim S.-J."/>
            <person name="Kim J.-S."/>
            <person name="Hong S.-B."/>
            <person name="Kwon S.-W."/>
        </authorList>
    </citation>
    <scope>NUCLEOTIDE SEQUENCE [LARGE SCALE GENOMIC DNA]</scope>
    <source>
        <strain evidence="4 5">FW100M-2</strain>
    </source>
</reference>
<sequence>MSTHSTMITPASMDGGLPLLFPESVAPRLDLKLKRRMQRWGKVLIIFSTAVLLLFAGVMGLLSYMLSYPPVAPLASNPKEAIGLDYIDVEFPSASGRTIVNGWYIPAGGSPGPASSRVHTAALNNGNAAANGSAAAGLSKTIVFSHGYGTNREESWVPMYKLASIVHDMDYNVLLFDYGYASKTHKAPATGGAEESEELLAAVQYAKSQGADEVVVWGFSMGAGTALQTALKTDEIDALILDSLFLTSAETLYHNITNFINLPRYPAIPLLETMMPIWSGTSLSSLPAPEVLQQAYDIPIYIIHGTDDEKASYQTAERIAGEQKNALSRSWIVPGGKHELVFQVHPDEYIARAAAFLDAVGQQHGLQQNQDAPAPAQAVQAAADAGSRDGDAA</sequence>
<dbReference type="OrthoDB" id="9776685at2"/>
<evidence type="ECO:0000259" key="3">
    <source>
        <dbReference type="Pfam" id="PF00561"/>
    </source>
</evidence>
<keyword evidence="2" id="KW-0812">Transmembrane</keyword>
<evidence type="ECO:0000313" key="5">
    <source>
        <dbReference type="Proteomes" id="UP000293568"/>
    </source>
</evidence>
<organism evidence="4 5">
    <name type="scientific">Paenibacillus protaetiae</name>
    <dbReference type="NCBI Taxonomy" id="2509456"/>
    <lineage>
        <taxon>Bacteria</taxon>
        <taxon>Bacillati</taxon>
        <taxon>Bacillota</taxon>
        <taxon>Bacilli</taxon>
        <taxon>Bacillales</taxon>
        <taxon>Paenibacillaceae</taxon>
        <taxon>Paenibacillus</taxon>
    </lineage>
</organism>
<dbReference type="KEGG" id="pprt:ET464_12425"/>
<dbReference type="EMBL" id="CP035492">
    <property type="protein sequence ID" value="QAY67080.1"/>
    <property type="molecule type" value="Genomic_DNA"/>
</dbReference>
<evidence type="ECO:0000256" key="1">
    <source>
        <dbReference type="SAM" id="MobiDB-lite"/>
    </source>
</evidence>
<dbReference type="SUPFAM" id="SSF53474">
    <property type="entry name" value="alpha/beta-Hydrolases"/>
    <property type="match status" value="1"/>
</dbReference>
<keyword evidence="2" id="KW-1133">Transmembrane helix</keyword>
<dbReference type="InterPro" id="IPR000073">
    <property type="entry name" value="AB_hydrolase_1"/>
</dbReference>
<dbReference type="RefSeq" id="WP_129441328.1">
    <property type="nucleotide sequence ID" value="NZ_CP035492.1"/>
</dbReference>
<feature type="domain" description="AB hydrolase-1" evidence="3">
    <location>
        <begin position="141"/>
        <end position="251"/>
    </location>
</feature>
<keyword evidence="5" id="KW-1185">Reference proteome</keyword>
<keyword evidence="2" id="KW-0472">Membrane</keyword>
<dbReference type="PANTHER" id="PTHR12277:SF81">
    <property type="entry name" value="PROTEIN ABHD13"/>
    <property type="match status" value="1"/>
</dbReference>
<accession>A0A4P6EUY8</accession>
<dbReference type="AlphaFoldDB" id="A0A4P6EUY8"/>
<feature type="transmembrane region" description="Helical" evidence="2">
    <location>
        <begin position="43"/>
        <end position="66"/>
    </location>
</feature>
<dbReference type="InterPro" id="IPR029058">
    <property type="entry name" value="AB_hydrolase_fold"/>
</dbReference>
<protein>
    <submittedName>
        <fullName evidence="4">Alpha/beta fold hydrolase</fullName>
    </submittedName>
</protein>
<gene>
    <name evidence="4" type="ORF">ET464_12425</name>
</gene>
<name>A0A4P6EUY8_9BACL</name>
<dbReference type="PANTHER" id="PTHR12277">
    <property type="entry name" value="ALPHA/BETA HYDROLASE DOMAIN-CONTAINING PROTEIN"/>
    <property type="match status" value="1"/>
</dbReference>
<keyword evidence="4" id="KW-0378">Hydrolase</keyword>
<dbReference type="Pfam" id="PF00561">
    <property type="entry name" value="Abhydrolase_1"/>
    <property type="match status" value="1"/>
</dbReference>
<feature type="region of interest" description="Disordered" evidence="1">
    <location>
        <begin position="366"/>
        <end position="393"/>
    </location>
</feature>
<feature type="compositionally biased region" description="Low complexity" evidence="1">
    <location>
        <begin position="367"/>
        <end position="385"/>
    </location>
</feature>
<evidence type="ECO:0000313" key="4">
    <source>
        <dbReference type="EMBL" id="QAY67080.1"/>
    </source>
</evidence>
<evidence type="ECO:0000256" key="2">
    <source>
        <dbReference type="SAM" id="Phobius"/>
    </source>
</evidence>
<dbReference type="Gene3D" id="3.40.50.1820">
    <property type="entry name" value="alpha/beta hydrolase"/>
    <property type="match status" value="1"/>
</dbReference>
<dbReference type="Proteomes" id="UP000293568">
    <property type="component" value="Chromosome"/>
</dbReference>
<dbReference type="GO" id="GO:0016787">
    <property type="term" value="F:hydrolase activity"/>
    <property type="evidence" value="ECO:0007669"/>
    <property type="project" value="UniProtKB-KW"/>
</dbReference>
<proteinExistence type="predicted"/>